<reference evidence="10 11" key="1">
    <citation type="submission" date="2020-10" db="EMBL/GenBank/DDBJ databases">
        <title>Haloactinobacterium sp. RN3S43, a bacterium isolated from saline soil.</title>
        <authorList>
            <person name="Sun J.-Q."/>
        </authorList>
    </citation>
    <scope>NUCLEOTIDE SEQUENCE [LARGE SCALE GENOMIC DNA]</scope>
    <source>
        <strain evidence="10 11">RN3S43</strain>
    </source>
</reference>
<feature type="region of interest" description="Disordered" evidence="8">
    <location>
        <begin position="1"/>
        <end position="28"/>
    </location>
</feature>
<feature type="transmembrane region" description="Helical" evidence="7">
    <location>
        <begin position="303"/>
        <end position="325"/>
    </location>
</feature>
<dbReference type="EMBL" id="CP063169">
    <property type="protein sequence ID" value="QOR72345.1"/>
    <property type="molecule type" value="Genomic_DNA"/>
</dbReference>
<dbReference type="Proteomes" id="UP000593758">
    <property type="component" value="Chromosome"/>
</dbReference>
<feature type="transmembrane region" description="Helical" evidence="7">
    <location>
        <begin position="141"/>
        <end position="165"/>
    </location>
</feature>
<dbReference type="CDD" id="cd06261">
    <property type="entry name" value="TM_PBP2"/>
    <property type="match status" value="1"/>
</dbReference>
<dbReference type="PANTHER" id="PTHR30193:SF41">
    <property type="entry name" value="DIACETYLCHITOBIOSE UPTAKE SYSTEM PERMEASE PROTEIN NGCF"/>
    <property type="match status" value="1"/>
</dbReference>
<evidence type="ECO:0000256" key="4">
    <source>
        <dbReference type="ARBA" id="ARBA00022692"/>
    </source>
</evidence>
<dbReference type="InterPro" id="IPR035906">
    <property type="entry name" value="MetI-like_sf"/>
</dbReference>
<keyword evidence="11" id="KW-1185">Reference proteome</keyword>
<feature type="transmembrane region" description="Helical" evidence="7">
    <location>
        <begin position="103"/>
        <end position="129"/>
    </location>
</feature>
<comment type="similarity">
    <text evidence="7">Belongs to the binding-protein-dependent transport system permease family.</text>
</comment>
<organism evidence="10 11">
    <name type="scientific">Ruania alkalisoli</name>
    <dbReference type="NCBI Taxonomy" id="2779775"/>
    <lineage>
        <taxon>Bacteria</taxon>
        <taxon>Bacillati</taxon>
        <taxon>Actinomycetota</taxon>
        <taxon>Actinomycetes</taxon>
        <taxon>Micrococcales</taxon>
        <taxon>Ruaniaceae</taxon>
        <taxon>Ruania</taxon>
    </lineage>
</organism>
<feature type="transmembrane region" description="Helical" evidence="7">
    <location>
        <begin position="258"/>
        <end position="275"/>
    </location>
</feature>
<evidence type="ECO:0000256" key="6">
    <source>
        <dbReference type="ARBA" id="ARBA00023136"/>
    </source>
</evidence>
<name>A0A7M1SXS2_9MICO</name>
<feature type="transmembrane region" description="Helical" evidence="7">
    <location>
        <begin position="200"/>
        <end position="221"/>
    </location>
</feature>
<feature type="domain" description="ABC transmembrane type-1" evidence="9">
    <location>
        <begin position="99"/>
        <end position="324"/>
    </location>
</feature>
<dbReference type="SUPFAM" id="SSF161098">
    <property type="entry name" value="MetI-like"/>
    <property type="match status" value="1"/>
</dbReference>
<dbReference type="RefSeq" id="WP_193498985.1">
    <property type="nucleotide sequence ID" value="NZ_CP063169.1"/>
</dbReference>
<dbReference type="GO" id="GO:0005886">
    <property type="term" value="C:plasma membrane"/>
    <property type="evidence" value="ECO:0007669"/>
    <property type="project" value="UniProtKB-SubCell"/>
</dbReference>
<evidence type="ECO:0000256" key="2">
    <source>
        <dbReference type="ARBA" id="ARBA00022448"/>
    </source>
</evidence>
<comment type="subcellular location">
    <subcellularLocation>
        <location evidence="1 7">Cell membrane</location>
        <topology evidence="1 7">Multi-pass membrane protein</topology>
    </subcellularLocation>
</comment>
<keyword evidence="5 7" id="KW-1133">Transmembrane helix</keyword>
<dbReference type="PANTHER" id="PTHR30193">
    <property type="entry name" value="ABC TRANSPORTER PERMEASE PROTEIN"/>
    <property type="match status" value="1"/>
</dbReference>
<accession>A0A7M1SXS2</accession>
<dbReference type="AlphaFoldDB" id="A0A7M1SXS2"/>
<dbReference type="InterPro" id="IPR051393">
    <property type="entry name" value="ABC_transporter_permease"/>
</dbReference>
<dbReference type="KEGG" id="halt:IM660_09040"/>
<keyword evidence="4 7" id="KW-0812">Transmembrane</keyword>
<feature type="compositionally biased region" description="Low complexity" evidence="8">
    <location>
        <begin position="10"/>
        <end position="19"/>
    </location>
</feature>
<evidence type="ECO:0000256" key="8">
    <source>
        <dbReference type="SAM" id="MobiDB-lite"/>
    </source>
</evidence>
<evidence type="ECO:0000259" key="9">
    <source>
        <dbReference type="PROSITE" id="PS50928"/>
    </source>
</evidence>
<dbReference type="Pfam" id="PF00528">
    <property type="entry name" value="BPD_transp_1"/>
    <property type="match status" value="1"/>
</dbReference>
<dbReference type="PROSITE" id="PS50928">
    <property type="entry name" value="ABC_TM1"/>
    <property type="match status" value="1"/>
</dbReference>
<evidence type="ECO:0000256" key="3">
    <source>
        <dbReference type="ARBA" id="ARBA00022475"/>
    </source>
</evidence>
<evidence type="ECO:0000313" key="10">
    <source>
        <dbReference type="EMBL" id="QOR72345.1"/>
    </source>
</evidence>
<dbReference type="GO" id="GO:0055085">
    <property type="term" value="P:transmembrane transport"/>
    <property type="evidence" value="ECO:0007669"/>
    <property type="project" value="InterPro"/>
</dbReference>
<evidence type="ECO:0000256" key="1">
    <source>
        <dbReference type="ARBA" id="ARBA00004651"/>
    </source>
</evidence>
<feature type="transmembrane region" description="Helical" evidence="7">
    <location>
        <begin position="38"/>
        <end position="61"/>
    </location>
</feature>
<dbReference type="Gene3D" id="1.10.3720.10">
    <property type="entry name" value="MetI-like"/>
    <property type="match status" value="1"/>
</dbReference>
<keyword evidence="2 7" id="KW-0813">Transport</keyword>
<evidence type="ECO:0000256" key="5">
    <source>
        <dbReference type="ARBA" id="ARBA00022989"/>
    </source>
</evidence>
<evidence type="ECO:0000313" key="11">
    <source>
        <dbReference type="Proteomes" id="UP000593758"/>
    </source>
</evidence>
<gene>
    <name evidence="10" type="ORF">IM660_09040</name>
</gene>
<sequence length="340" mass="36643">MTLSGSVIDGQPPNQTTPTGPVPGPRRGRRRKWTLDRITFFIVFLGLPLALFLIFVINPFIQAGYYSLTNWSGFSPEQEFVGLQNFITLAQDPRFTNAVGNSVVLGLVVPFVTLTIALIFAILITIGGAGRGQIRGVKGAGFYRVVSLFPYVIPGIAIGLIWRLILDPSSGLVNGVLTGLGLDQFESFAWLGNVTTAMPASIFVIVWGFVGFYMLLFIAAIKGIPAETYEAARLDGAGRARMSWSITLPLIRDNVQTAYIYIGIMALDAYVYMQALNPQGGPDSSTLVMSQQLFRTAFTESKFGYASAMGVVIALVTLVFAALVFTVNRLTGGKDDGGAS</sequence>
<keyword evidence="6 7" id="KW-0472">Membrane</keyword>
<protein>
    <submittedName>
        <fullName evidence="10">Sugar ABC transporter permease</fullName>
    </submittedName>
</protein>
<keyword evidence="3" id="KW-1003">Cell membrane</keyword>
<evidence type="ECO:0000256" key="7">
    <source>
        <dbReference type="RuleBase" id="RU363032"/>
    </source>
</evidence>
<proteinExistence type="inferred from homology"/>
<dbReference type="InterPro" id="IPR000515">
    <property type="entry name" value="MetI-like"/>
</dbReference>